<evidence type="ECO:0000313" key="1">
    <source>
        <dbReference type="EMBL" id="KAK9867144.1"/>
    </source>
</evidence>
<protein>
    <submittedName>
        <fullName evidence="1">Uncharacterized protein</fullName>
    </submittedName>
</protein>
<evidence type="ECO:0000313" key="2">
    <source>
        <dbReference type="Proteomes" id="UP001485043"/>
    </source>
</evidence>
<reference evidence="1 2" key="1">
    <citation type="journal article" date="2024" name="Nat. Commun.">
        <title>Phylogenomics reveals the evolutionary origins of lichenization in chlorophyte algae.</title>
        <authorList>
            <person name="Puginier C."/>
            <person name="Libourel C."/>
            <person name="Otte J."/>
            <person name="Skaloud P."/>
            <person name="Haon M."/>
            <person name="Grisel S."/>
            <person name="Petersen M."/>
            <person name="Berrin J.G."/>
            <person name="Delaux P.M."/>
            <person name="Dal Grande F."/>
            <person name="Keller J."/>
        </authorList>
    </citation>
    <scope>NUCLEOTIDE SEQUENCE [LARGE SCALE GENOMIC DNA]</scope>
    <source>
        <strain evidence="1 2">SAG 2523</strain>
    </source>
</reference>
<name>A0AAW1TDV9_9CHLO</name>
<dbReference type="AlphaFoldDB" id="A0AAW1TDV9"/>
<gene>
    <name evidence="1" type="ORF">WJX84_005445</name>
</gene>
<accession>A0AAW1TDV9</accession>
<comment type="caution">
    <text evidence="1">The sequence shown here is derived from an EMBL/GenBank/DDBJ whole genome shotgun (WGS) entry which is preliminary data.</text>
</comment>
<proteinExistence type="predicted"/>
<keyword evidence="2" id="KW-1185">Reference proteome</keyword>
<dbReference type="Proteomes" id="UP001485043">
    <property type="component" value="Unassembled WGS sequence"/>
</dbReference>
<sequence>MAEELVPEATPALGSWLVEARYLDLEDQILRQAQRRWELQSHLQELACKLPEALAGNGDLGDFSPPSETVSNILKPASGCQEAVTPAAGRENCSANAIIARADLRMAWLREFKAAAESKRLELDGEPVAADMVPAVDELALKPRALVYSRLNAAQEKLVEAVLNRDEQKLADDSAFDFATAPAQHESGEASCSRVGADIDAELSSFCSQHGWDDTDSLYSLRTCSDAASTQRPMNMSEKTCSSILTGLGQPLLRLG</sequence>
<organism evidence="1 2">
    <name type="scientific">Apatococcus fuscideae</name>
    <dbReference type="NCBI Taxonomy" id="2026836"/>
    <lineage>
        <taxon>Eukaryota</taxon>
        <taxon>Viridiplantae</taxon>
        <taxon>Chlorophyta</taxon>
        <taxon>core chlorophytes</taxon>
        <taxon>Trebouxiophyceae</taxon>
        <taxon>Chlorellales</taxon>
        <taxon>Chlorellaceae</taxon>
        <taxon>Apatococcus</taxon>
    </lineage>
</organism>
<dbReference type="EMBL" id="JALJOV010000106">
    <property type="protein sequence ID" value="KAK9867144.1"/>
    <property type="molecule type" value="Genomic_DNA"/>
</dbReference>